<evidence type="ECO:0000313" key="1">
    <source>
        <dbReference type="EMBL" id="MBB4904621.1"/>
    </source>
</evidence>
<comment type="caution">
    <text evidence="1">The sequence shown here is derived from an EMBL/GenBank/DDBJ whole genome shotgun (WGS) entry which is preliminary data.</text>
</comment>
<sequence length="240" mass="26975">MAADLMDAFLQAEPVGDSQSQRLGHISFPTALDWLRTDDVIRLAPSWSGEAARRRAFFSRWATRGDFLADAVVYALLREQPVIPGPRHNPDVPVSRYIADVTDDLLSNLVQHPRSYLVLHLAPLLPRHPHLAAAFAPSSRTARRAWTDIYRRLADGLDIVMRPEWTYQRLSSVLQAMLDGFVLRHRVRPQQHTRQGWQDANMLTDAVIALLLGAIDWDLTGISGRAALDGLTTPHPAWRA</sequence>
<evidence type="ECO:0000313" key="2">
    <source>
        <dbReference type="Proteomes" id="UP000520767"/>
    </source>
</evidence>
<dbReference type="RefSeq" id="WP_184808849.1">
    <property type="nucleotide sequence ID" value="NZ_JACHJQ010000001.1"/>
</dbReference>
<protein>
    <recommendedName>
        <fullName evidence="3">TetR family transcriptional regulator</fullName>
    </recommendedName>
</protein>
<dbReference type="EMBL" id="JACHJQ010000001">
    <property type="protein sequence ID" value="MBB4904621.1"/>
    <property type="molecule type" value="Genomic_DNA"/>
</dbReference>
<dbReference type="AlphaFoldDB" id="A0A7W7VC25"/>
<dbReference type="Proteomes" id="UP000520767">
    <property type="component" value="Unassembled WGS sequence"/>
</dbReference>
<organism evidence="1 2">
    <name type="scientific">Actinophytocola algeriensis</name>
    <dbReference type="NCBI Taxonomy" id="1768010"/>
    <lineage>
        <taxon>Bacteria</taxon>
        <taxon>Bacillati</taxon>
        <taxon>Actinomycetota</taxon>
        <taxon>Actinomycetes</taxon>
        <taxon>Pseudonocardiales</taxon>
        <taxon>Pseudonocardiaceae</taxon>
    </lineage>
</organism>
<evidence type="ECO:0008006" key="3">
    <source>
        <dbReference type="Google" id="ProtNLM"/>
    </source>
</evidence>
<gene>
    <name evidence="1" type="ORF">FHR82_000831</name>
</gene>
<proteinExistence type="predicted"/>
<keyword evidence="2" id="KW-1185">Reference proteome</keyword>
<reference evidence="1 2" key="1">
    <citation type="submission" date="2020-08" db="EMBL/GenBank/DDBJ databases">
        <title>Genomic Encyclopedia of Type Strains, Phase III (KMG-III): the genomes of soil and plant-associated and newly described type strains.</title>
        <authorList>
            <person name="Whitman W."/>
        </authorList>
    </citation>
    <scope>NUCLEOTIDE SEQUENCE [LARGE SCALE GENOMIC DNA]</scope>
    <source>
        <strain evidence="1 2">CECT 8960</strain>
    </source>
</reference>
<name>A0A7W7VC25_9PSEU</name>
<accession>A0A7W7VC25</accession>